<keyword evidence="2" id="KW-0285">Flavoprotein</keyword>
<dbReference type="EMBL" id="WJBH02000008">
    <property type="protein sequence ID" value="KAI9554069.1"/>
    <property type="molecule type" value="Genomic_DNA"/>
</dbReference>
<dbReference type="Pfam" id="PF00667">
    <property type="entry name" value="FAD_binding_1"/>
    <property type="match status" value="1"/>
</dbReference>
<evidence type="ECO:0000256" key="2">
    <source>
        <dbReference type="ARBA" id="ARBA00022630"/>
    </source>
</evidence>
<keyword evidence="3" id="KW-0274">FAD</keyword>
<dbReference type="GO" id="GO:0009086">
    <property type="term" value="P:methionine biosynthetic process"/>
    <property type="evidence" value="ECO:0007669"/>
    <property type="project" value="TreeGrafter"/>
</dbReference>
<dbReference type="GO" id="GO:0010181">
    <property type="term" value="F:FMN binding"/>
    <property type="evidence" value="ECO:0007669"/>
    <property type="project" value="TreeGrafter"/>
</dbReference>
<dbReference type="Gene3D" id="1.20.990.10">
    <property type="entry name" value="NADPH-cytochrome p450 Reductase, Chain A, domain 3"/>
    <property type="match status" value="1"/>
</dbReference>
<comment type="caution">
    <text evidence="8">The sequence shown here is derived from an EMBL/GenBank/DDBJ whole genome shotgun (WGS) entry which is preliminary data.</text>
</comment>
<dbReference type="AlphaFoldDB" id="A0AAD5PRB1"/>
<sequence>MTEQADIPFKLRVKEEFATMKSGTKPKYEVPSHLPNLATLRFVLTRCCEIRSVPRKALIRILAEFSSDDAEKRRLLELCSLQGSDDYTKLVRQPELNVLDFLNTFPSCHPPVERLLEQLPRLLARPYSLSSSPLKVTKH</sequence>
<gene>
    <name evidence="8" type="ORF">GHT06_019341</name>
</gene>
<evidence type="ECO:0000256" key="1">
    <source>
        <dbReference type="ARBA" id="ARBA00001974"/>
    </source>
</evidence>
<name>A0AAD5PRB1_9CRUS</name>
<evidence type="ECO:0000313" key="8">
    <source>
        <dbReference type="EMBL" id="KAI9554069.1"/>
    </source>
</evidence>
<dbReference type="PANTHER" id="PTHR19384:SF84">
    <property type="entry name" value="METHIONINE SYNTHASE REDUCTASE"/>
    <property type="match status" value="1"/>
</dbReference>
<dbReference type="GO" id="GO:0030586">
    <property type="term" value="F:[methionine synthase] reductase (NADPH) activity"/>
    <property type="evidence" value="ECO:0007669"/>
    <property type="project" value="UniProtKB-EC"/>
</dbReference>
<dbReference type="FunFam" id="1.20.990.10:FF:000007">
    <property type="entry name" value="Methionine synthase reductase"/>
    <property type="match status" value="1"/>
</dbReference>
<comment type="cofactor">
    <cofactor evidence="1">
        <name>FAD</name>
        <dbReference type="ChEBI" id="CHEBI:57692"/>
    </cofactor>
</comment>
<dbReference type="InterPro" id="IPR017938">
    <property type="entry name" value="Riboflavin_synthase-like_b-brl"/>
</dbReference>
<dbReference type="SUPFAM" id="SSF63380">
    <property type="entry name" value="Riboflavin synthase domain-like"/>
    <property type="match status" value="1"/>
</dbReference>
<feature type="domain" description="Sulfite reductase [NADPH] flavoprotein alpha-component-like FAD-binding" evidence="7">
    <location>
        <begin position="28"/>
        <end position="135"/>
    </location>
</feature>
<keyword evidence="4" id="KW-0560">Oxidoreductase</keyword>
<evidence type="ECO:0000256" key="6">
    <source>
        <dbReference type="ARBA" id="ARBA00040659"/>
    </source>
</evidence>
<evidence type="ECO:0000256" key="3">
    <source>
        <dbReference type="ARBA" id="ARBA00022827"/>
    </source>
</evidence>
<keyword evidence="9" id="KW-1185">Reference proteome</keyword>
<evidence type="ECO:0000313" key="9">
    <source>
        <dbReference type="Proteomes" id="UP000820818"/>
    </source>
</evidence>
<dbReference type="GO" id="GO:0050660">
    <property type="term" value="F:flavin adenine dinucleotide binding"/>
    <property type="evidence" value="ECO:0007669"/>
    <property type="project" value="TreeGrafter"/>
</dbReference>
<dbReference type="EC" id="1.16.1.8" evidence="5"/>
<dbReference type="GO" id="GO:0050667">
    <property type="term" value="P:homocysteine metabolic process"/>
    <property type="evidence" value="ECO:0007669"/>
    <property type="project" value="TreeGrafter"/>
</dbReference>
<dbReference type="InterPro" id="IPR023173">
    <property type="entry name" value="NADPH_Cyt_P450_Rdtase_alpha"/>
</dbReference>
<evidence type="ECO:0000259" key="7">
    <source>
        <dbReference type="Pfam" id="PF00667"/>
    </source>
</evidence>
<protein>
    <recommendedName>
        <fullName evidence="6">Methionine synthase reductase</fullName>
        <ecNumber evidence="5">1.16.1.8</ecNumber>
    </recommendedName>
</protein>
<dbReference type="GO" id="GO:0005829">
    <property type="term" value="C:cytosol"/>
    <property type="evidence" value="ECO:0007669"/>
    <property type="project" value="TreeGrafter"/>
</dbReference>
<evidence type="ECO:0000256" key="4">
    <source>
        <dbReference type="ARBA" id="ARBA00023002"/>
    </source>
</evidence>
<dbReference type="InterPro" id="IPR003097">
    <property type="entry name" value="CysJ-like_FAD-binding"/>
</dbReference>
<evidence type="ECO:0000256" key="5">
    <source>
        <dbReference type="ARBA" id="ARBA00039088"/>
    </source>
</evidence>
<organism evidence="8 9">
    <name type="scientific">Daphnia sinensis</name>
    <dbReference type="NCBI Taxonomy" id="1820382"/>
    <lineage>
        <taxon>Eukaryota</taxon>
        <taxon>Metazoa</taxon>
        <taxon>Ecdysozoa</taxon>
        <taxon>Arthropoda</taxon>
        <taxon>Crustacea</taxon>
        <taxon>Branchiopoda</taxon>
        <taxon>Diplostraca</taxon>
        <taxon>Cladocera</taxon>
        <taxon>Anomopoda</taxon>
        <taxon>Daphniidae</taxon>
        <taxon>Daphnia</taxon>
        <taxon>Daphnia similis group</taxon>
    </lineage>
</organism>
<dbReference type="Proteomes" id="UP000820818">
    <property type="component" value="Linkage Group LG8"/>
</dbReference>
<proteinExistence type="predicted"/>
<accession>A0AAD5PRB1</accession>
<reference evidence="8 9" key="1">
    <citation type="submission" date="2022-05" db="EMBL/GenBank/DDBJ databases">
        <title>A multi-omics perspective on studying reproductive biology in Daphnia sinensis.</title>
        <authorList>
            <person name="Jia J."/>
        </authorList>
    </citation>
    <scope>NUCLEOTIDE SEQUENCE [LARGE SCALE GENOMIC DNA]</scope>
    <source>
        <strain evidence="8 9">WSL</strain>
    </source>
</reference>
<dbReference type="PANTHER" id="PTHR19384">
    <property type="entry name" value="NITRIC OXIDE SYNTHASE-RELATED"/>
    <property type="match status" value="1"/>
</dbReference>